<evidence type="ECO:0000313" key="2">
    <source>
        <dbReference type="Proteomes" id="UP000824176"/>
    </source>
</evidence>
<dbReference type="AlphaFoldDB" id="A0A9D2GTF4"/>
<protein>
    <submittedName>
        <fullName evidence="1">Uncharacterized protein</fullName>
    </submittedName>
</protein>
<proteinExistence type="predicted"/>
<dbReference type="EMBL" id="DXAQ01000107">
    <property type="protein sequence ID" value="HIZ89667.1"/>
    <property type="molecule type" value="Genomic_DNA"/>
</dbReference>
<evidence type="ECO:0000313" key="1">
    <source>
        <dbReference type="EMBL" id="HIZ89667.1"/>
    </source>
</evidence>
<organism evidence="1 2">
    <name type="scientific">Candidatus Mucispirillum faecigallinarum</name>
    <dbReference type="NCBI Taxonomy" id="2838699"/>
    <lineage>
        <taxon>Bacteria</taxon>
        <taxon>Pseudomonadati</taxon>
        <taxon>Deferribacterota</taxon>
        <taxon>Deferribacteres</taxon>
        <taxon>Deferribacterales</taxon>
        <taxon>Mucispirillaceae</taxon>
        <taxon>Mucispirillum</taxon>
    </lineage>
</organism>
<comment type="caution">
    <text evidence="1">The sequence shown here is derived from an EMBL/GenBank/DDBJ whole genome shotgun (WGS) entry which is preliminary data.</text>
</comment>
<sequence>MQKRIKISVINGNRIEAVYGTILESDKLQIKVEQQWAFDKESIIIYPENNGSERNIFLLEVKNVDNGIITFEKKENINNKFFENHYLEFSHIFSIAEVRSDNEYKYKSLAANINRQELNSTASRLKEVYSRDEVENREIITFLIDINSKLDEILYLLKPKEKIEGAEDYLSLIISEDGLIFASDKEILHDKIFIYTSIRDSGGFFSFASLCTVEKLMQSGSYIIYKCLFTDLNFDTKDKIIKYIFRLEREMLKEANR</sequence>
<accession>A0A9D2GTF4</accession>
<reference evidence="1" key="2">
    <citation type="submission" date="2021-04" db="EMBL/GenBank/DDBJ databases">
        <authorList>
            <person name="Gilroy R."/>
        </authorList>
    </citation>
    <scope>NUCLEOTIDE SEQUENCE</scope>
    <source>
        <strain evidence="1">ChiW4-1371</strain>
    </source>
</reference>
<reference evidence="1" key="1">
    <citation type="journal article" date="2021" name="PeerJ">
        <title>Extensive microbial diversity within the chicken gut microbiome revealed by metagenomics and culture.</title>
        <authorList>
            <person name="Gilroy R."/>
            <person name="Ravi A."/>
            <person name="Getino M."/>
            <person name="Pursley I."/>
            <person name="Horton D.L."/>
            <person name="Alikhan N.F."/>
            <person name="Baker D."/>
            <person name="Gharbi K."/>
            <person name="Hall N."/>
            <person name="Watson M."/>
            <person name="Adriaenssens E.M."/>
            <person name="Foster-Nyarko E."/>
            <person name="Jarju S."/>
            <person name="Secka A."/>
            <person name="Antonio M."/>
            <person name="Oren A."/>
            <person name="Chaudhuri R.R."/>
            <person name="La Ragione R."/>
            <person name="Hildebrand F."/>
            <person name="Pallen M.J."/>
        </authorList>
    </citation>
    <scope>NUCLEOTIDE SEQUENCE</scope>
    <source>
        <strain evidence="1">ChiW4-1371</strain>
    </source>
</reference>
<dbReference type="Proteomes" id="UP000824176">
    <property type="component" value="Unassembled WGS sequence"/>
</dbReference>
<name>A0A9D2GTF4_9BACT</name>
<gene>
    <name evidence="1" type="ORF">H9804_06960</name>
</gene>